<dbReference type="Pfam" id="PF09351">
    <property type="entry name" value="DUF1993"/>
    <property type="match status" value="1"/>
</dbReference>
<dbReference type="PANTHER" id="PTHR36922:SF1">
    <property type="entry name" value="DUF1993 DOMAIN-CONTAINING PROTEIN"/>
    <property type="match status" value="1"/>
</dbReference>
<evidence type="ECO:0000313" key="2">
    <source>
        <dbReference type="Proteomes" id="UP000622580"/>
    </source>
</evidence>
<name>A0A941CYG0_9CAUL</name>
<dbReference type="InterPro" id="IPR018531">
    <property type="entry name" value="DUF1993"/>
</dbReference>
<dbReference type="Proteomes" id="UP000622580">
    <property type="component" value="Unassembled WGS sequence"/>
</dbReference>
<organism evidence="1 2">
    <name type="scientific">Phenylobacterium glaciei</name>
    <dbReference type="NCBI Taxonomy" id="2803784"/>
    <lineage>
        <taxon>Bacteria</taxon>
        <taxon>Pseudomonadati</taxon>
        <taxon>Pseudomonadota</taxon>
        <taxon>Alphaproteobacteria</taxon>
        <taxon>Caulobacterales</taxon>
        <taxon>Caulobacteraceae</taxon>
        <taxon>Phenylobacterium</taxon>
    </lineage>
</organism>
<keyword evidence="2" id="KW-1185">Reference proteome</keyword>
<gene>
    <name evidence="1" type="ORF">JKL49_06075</name>
</gene>
<dbReference type="EMBL" id="JAGSGD010000001">
    <property type="protein sequence ID" value="MBR7618951.1"/>
    <property type="molecule type" value="Genomic_DNA"/>
</dbReference>
<dbReference type="AlphaFoldDB" id="A0A941CYG0"/>
<reference evidence="1" key="1">
    <citation type="submission" date="2021-04" db="EMBL/GenBank/DDBJ databases">
        <title>Draft genome assembly of strain Phenylobacterium sp. 20VBR1 using MiniION and Illumina platforms.</title>
        <authorList>
            <person name="Thomas F.A."/>
            <person name="Krishnan K.P."/>
            <person name="Sinha R.K."/>
        </authorList>
    </citation>
    <scope>NUCLEOTIDE SEQUENCE</scope>
    <source>
        <strain evidence="1">20VBR1</strain>
    </source>
</reference>
<dbReference type="InterPro" id="IPR034660">
    <property type="entry name" value="DinB/YfiT-like"/>
</dbReference>
<protein>
    <submittedName>
        <fullName evidence="1">DUF1993 domain-containing protein</fullName>
    </submittedName>
</protein>
<comment type="caution">
    <text evidence="1">The sequence shown here is derived from an EMBL/GenBank/DDBJ whole genome shotgun (WGS) entry which is preliminary data.</text>
</comment>
<accession>A0A941CYG0</accession>
<dbReference type="PANTHER" id="PTHR36922">
    <property type="entry name" value="BLL2446 PROTEIN"/>
    <property type="match status" value="1"/>
</dbReference>
<dbReference type="RefSeq" id="WP_215338996.1">
    <property type="nucleotide sequence ID" value="NZ_JAGSGD010000001.1"/>
</dbReference>
<sequence length="173" mass="18746">MAISLYDVSVTSFLQSLNGVAGFLDRGLSHFTDNNVDPNSIVDVRLFPDMLPFWFQISSVVHHSSEAIDGVRAGTFSPGGASPPLSYADLQKLVADAQASLKALDPAEVNGFEGQDMAFVMGSMRMPFTAEGFLMSFSLPNLHFHATTAYDILRMQGVPLGKRDYLGGLRLKA</sequence>
<proteinExistence type="predicted"/>
<evidence type="ECO:0000313" key="1">
    <source>
        <dbReference type="EMBL" id="MBR7618951.1"/>
    </source>
</evidence>
<dbReference type="Gene3D" id="1.20.120.450">
    <property type="entry name" value="dinb family like domain"/>
    <property type="match status" value="1"/>
</dbReference>
<dbReference type="SUPFAM" id="SSF109854">
    <property type="entry name" value="DinB/YfiT-like putative metalloenzymes"/>
    <property type="match status" value="1"/>
</dbReference>